<keyword evidence="2" id="KW-1185">Reference proteome</keyword>
<reference evidence="1" key="4">
    <citation type="submission" date="2019-03" db="UniProtKB">
        <authorList>
            <consortium name="EnsemblPlants"/>
        </authorList>
    </citation>
    <scope>IDENTIFICATION</scope>
</reference>
<dbReference type="EnsemblPlants" id="AET4Gv20127600.39">
    <property type="protein sequence ID" value="AET4Gv20127600.39"/>
    <property type="gene ID" value="AET4Gv20127600"/>
</dbReference>
<reference evidence="2" key="2">
    <citation type="journal article" date="2017" name="Nat. Plants">
        <title>The Aegilops tauschii genome reveals multiple impacts of transposons.</title>
        <authorList>
            <person name="Zhao G."/>
            <person name="Zou C."/>
            <person name="Li K."/>
            <person name="Wang K."/>
            <person name="Li T."/>
            <person name="Gao L."/>
            <person name="Zhang X."/>
            <person name="Wang H."/>
            <person name="Yang Z."/>
            <person name="Liu X."/>
            <person name="Jiang W."/>
            <person name="Mao L."/>
            <person name="Kong X."/>
            <person name="Jiao Y."/>
            <person name="Jia J."/>
        </authorList>
    </citation>
    <scope>NUCLEOTIDE SEQUENCE [LARGE SCALE GENOMIC DNA]</scope>
    <source>
        <strain evidence="2">cv. AL8/78</strain>
    </source>
</reference>
<reference evidence="1" key="5">
    <citation type="journal article" date="2021" name="G3 (Bethesda)">
        <title>Aegilops tauschii genome assembly Aet v5.0 features greater sequence contiguity and improved annotation.</title>
        <authorList>
            <person name="Wang L."/>
            <person name="Zhu T."/>
            <person name="Rodriguez J.C."/>
            <person name="Deal K.R."/>
            <person name="Dubcovsky J."/>
            <person name="McGuire P.E."/>
            <person name="Lux T."/>
            <person name="Spannagl M."/>
            <person name="Mayer K.F.X."/>
            <person name="Baldrich P."/>
            <person name="Meyers B.C."/>
            <person name="Huo N."/>
            <person name="Gu Y.Q."/>
            <person name="Zhou H."/>
            <person name="Devos K.M."/>
            <person name="Bennetzen J.L."/>
            <person name="Unver T."/>
            <person name="Budak H."/>
            <person name="Gulick P.J."/>
            <person name="Galiba G."/>
            <person name="Kalapos B."/>
            <person name="Nelson D.R."/>
            <person name="Li P."/>
            <person name="You F.M."/>
            <person name="Luo M.C."/>
            <person name="Dvorak J."/>
        </authorList>
    </citation>
    <scope>NUCLEOTIDE SEQUENCE [LARGE SCALE GENOMIC DNA]</scope>
    <source>
        <strain evidence="1">cv. AL8/78</strain>
    </source>
</reference>
<reference evidence="2" key="1">
    <citation type="journal article" date="2014" name="Science">
        <title>Ancient hybridizations among the ancestral genomes of bread wheat.</title>
        <authorList>
            <consortium name="International Wheat Genome Sequencing Consortium,"/>
            <person name="Marcussen T."/>
            <person name="Sandve S.R."/>
            <person name="Heier L."/>
            <person name="Spannagl M."/>
            <person name="Pfeifer M."/>
            <person name="Jakobsen K.S."/>
            <person name="Wulff B.B."/>
            <person name="Steuernagel B."/>
            <person name="Mayer K.F."/>
            <person name="Olsen O.A."/>
        </authorList>
    </citation>
    <scope>NUCLEOTIDE SEQUENCE [LARGE SCALE GENOMIC DNA]</scope>
    <source>
        <strain evidence="2">cv. AL8/78</strain>
    </source>
</reference>
<accession>A0A453HB34</accession>
<dbReference type="AlphaFoldDB" id="A0A453HB34"/>
<sequence>IQIKFGGLDEISSKGFPVINIVVLICSYVSRCPHFGIVSPMTRDSTYFLPQRHLS</sequence>
<reference evidence="1" key="3">
    <citation type="journal article" date="2017" name="Nature">
        <title>Genome sequence of the progenitor of the wheat D genome Aegilops tauschii.</title>
        <authorList>
            <person name="Luo M.C."/>
            <person name="Gu Y.Q."/>
            <person name="Puiu D."/>
            <person name="Wang H."/>
            <person name="Twardziok S.O."/>
            <person name="Deal K.R."/>
            <person name="Huo N."/>
            <person name="Zhu T."/>
            <person name="Wang L."/>
            <person name="Wang Y."/>
            <person name="McGuire P.E."/>
            <person name="Liu S."/>
            <person name="Long H."/>
            <person name="Ramasamy R.K."/>
            <person name="Rodriguez J.C."/>
            <person name="Van S.L."/>
            <person name="Yuan L."/>
            <person name="Wang Z."/>
            <person name="Xia Z."/>
            <person name="Xiao L."/>
            <person name="Anderson O.D."/>
            <person name="Ouyang S."/>
            <person name="Liang Y."/>
            <person name="Zimin A.V."/>
            <person name="Pertea G."/>
            <person name="Qi P."/>
            <person name="Bennetzen J.L."/>
            <person name="Dai X."/>
            <person name="Dawson M.W."/>
            <person name="Muller H.G."/>
            <person name="Kugler K."/>
            <person name="Rivarola-Duarte L."/>
            <person name="Spannagl M."/>
            <person name="Mayer K.F.X."/>
            <person name="Lu F.H."/>
            <person name="Bevan M.W."/>
            <person name="Leroy P."/>
            <person name="Li P."/>
            <person name="You F.M."/>
            <person name="Sun Q."/>
            <person name="Liu Z."/>
            <person name="Lyons E."/>
            <person name="Wicker T."/>
            <person name="Salzberg S.L."/>
            <person name="Devos K.M."/>
            <person name="Dvorak J."/>
        </authorList>
    </citation>
    <scope>NUCLEOTIDE SEQUENCE [LARGE SCALE GENOMIC DNA]</scope>
    <source>
        <strain evidence="1">cv. AL8/78</strain>
    </source>
</reference>
<name>A0A453HB34_AEGTS</name>
<evidence type="ECO:0000313" key="1">
    <source>
        <dbReference type="EnsemblPlants" id="AET4Gv20127600.39"/>
    </source>
</evidence>
<dbReference type="Gramene" id="AET4Gv20127600.39">
    <property type="protein sequence ID" value="AET4Gv20127600.39"/>
    <property type="gene ID" value="AET4Gv20127600"/>
</dbReference>
<protein>
    <submittedName>
        <fullName evidence="1">Uncharacterized protein</fullName>
    </submittedName>
</protein>
<evidence type="ECO:0000313" key="2">
    <source>
        <dbReference type="Proteomes" id="UP000015105"/>
    </source>
</evidence>
<dbReference type="Proteomes" id="UP000015105">
    <property type="component" value="Chromosome 4D"/>
</dbReference>
<proteinExistence type="predicted"/>
<organism evidence="1 2">
    <name type="scientific">Aegilops tauschii subsp. strangulata</name>
    <name type="common">Goatgrass</name>
    <dbReference type="NCBI Taxonomy" id="200361"/>
    <lineage>
        <taxon>Eukaryota</taxon>
        <taxon>Viridiplantae</taxon>
        <taxon>Streptophyta</taxon>
        <taxon>Embryophyta</taxon>
        <taxon>Tracheophyta</taxon>
        <taxon>Spermatophyta</taxon>
        <taxon>Magnoliopsida</taxon>
        <taxon>Liliopsida</taxon>
        <taxon>Poales</taxon>
        <taxon>Poaceae</taxon>
        <taxon>BOP clade</taxon>
        <taxon>Pooideae</taxon>
        <taxon>Triticodae</taxon>
        <taxon>Triticeae</taxon>
        <taxon>Triticinae</taxon>
        <taxon>Aegilops</taxon>
    </lineage>
</organism>